<organism evidence="1 2">
    <name type="scientific">Clostridium beijerinckii</name>
    <name type="common">Clostridium MP</name>
    <dbReference type="NCBI Taxonomy" id="1520"/>
    <lineage>
        <taxon>Bacteria</taxon>
        <taxon>Bacillati</taxon>
        <taxon>Bacillota</taxon>
        <taxon>Clostridia</taxon>
        <taxon>Eubacteriales</taxon>
        <taxon>Clostridiaceae</taxon>
        <taxon>Clostridium</taxon>
    </lineage>
</organism>
<evidence type="ECO:0000313" key="2">
    <source>
        <dbReference type="Proteomes" id="UP000822184"/>
    </source>
</evidence>
<evidence type="ECO:0000313" key="1">
    <source>
        <dbReference type="EMBL" id="NSB16472.1"/>
    </source>
</evidence>
<reference evidence="1" key="1">
    <citation type="submission" date="2020-06" db="EMBL/GenBank/DDBJ databases">
        <title>Genomic insights into acetone-butanol-ethanol (ABE) fermentation by sequencing solventogenic clostridia strains.</title>
        <authorList>
            <person name="Brown S."/>
        </authorList>
    </citation>
    <scope>NUCLEOTIDE SEQUENCE</scope>
    <source>
        <strain evidence="1">DJ123</strain>
    </source>
</reference>
<protein>
    <submittedName>
        <fullName evidence="1">Uncharacterized protein</fullName>
    </submittedName>
</protein>
<proteinExistence type="predicted"/>
<name>A0AAE5H7R8_CLOBE</name>
<dbReference type="EMBL" id="JABTDW010000001">
    <property type="protein sequence ID" value="NSB16472.1"/>
    <property type="molecule type" value="Genomic_DNA"/>
</dbReference>
<gene>
    <name evidence="1" type="ORF">BCD95_004731</name>
</gene>
<dbReference type="AlphaFoldDB" id="A0AAE5H7R8"/>
<accession>A0AAE5H7R8</accession>
<dbReference type="RefSeq" id="WP_077855929.1">
    <property type="nucleotide sequence ID" value="NZ_JABFUN010000001.1"/>
</dbReference>
<comment type="caution">
    <text evidence="1">The sequence shown here is derived from an EMBL/GenBank/DDBJ whole genome shotgun (WGS) entry which is preliminary data.</text>
</comment>
<sequence length="106" mass="12294">MNSNALTRQEKGRIKKYLISIYRNRNFPKEENTLCSENIILDLISAVEENKILSKTDIQNLKINLDGALIYGLENIKDSINYIARDKIFNSAYKKLIEIMKAEKVE</sequence>
<dbReference type="Proteomes" id="UP000822184">
    <property type="component" value="Unassembled WGS sequence"/>
</dbReference>